<dbReference type="RefSeq" id="WP_092265351.1">
    <property type="nucleotide sequence ID" value="NZ_FNZA01000018.1"/>
</dbReference>
<dbReference type="GO" id="GO:0022625">
    <property type="term" value="C:cytosolic large ribosomal subunit"/>
    <property type="evidence" value="ECO:0007669"/>
    <property type="project" value="TreeGrafter"/>
</dbReference>
<evidence type="ECO:0000313" key="7">
    <source>
        <dbReference type="Proteomes" id="UP000199223"/>
    </source>
</evidence>
<dbReference type="InterPro" id="IPR018254">
    <property type="entry name" value="Ribosomal_uL29_CS"/>
</dbReference>
<comment type="similarity">
    <text evidence="1 5">Belongs to the universal ribosomal protein uL29 family.</text>
</comment>
<dbReference type="CDD" id="cd00427">
    <property type="entry name" value="Ribosomal_L29_HIP"/>
    <property type="match status" value="1"/>
</dbReference>
<dbReference type="FunFam" id="1.10.287.310:FF:000005">
    <property type="entry name" value="50S ribosomal protein L29"/>
    <property type="match status" value="1"/>
</dbReference>
<sequence>MKPSEMRNLNAEDFAKEIDSRKRELMELRFQAAAGQLAQPHRVRQLRREVAQLNTVKSEQARKGEQQ</sequence>
<name>A0A1H7BH93_9DEIO</name>
<organism evidence="6 7">
    <name type="scientific">Deinococcus reticulitermitis</name>
    <dbReference type="NCBI Taxonomy" id="856736"/>
    <lineage>
        <taxon>Bacteria</taxon>
        <taxon>Thermotogati</taxon>
        <taxon>Deinococcota</taxon>
        <taxon>Deinococci</taxon>
        <taxon>Deinococcales</taxon>
        <taxon>Deinococcaceae</taxon>
        <taxon>Deinococcus</taxon>
    </lineage>
</organism>
<evidence type="ECO:0000313" key="6">
    <source>
        <dbReference type="EMBL" id="SEJ76949.1"/>
    </source>
</evidence>
<dbReference type="Gene3D" id="1.10.287.310">
    <property type="match status" value="1"/>
</dbReference>
<proteinExistence type="inferred from homology"/>
<dbReference type="PANTHER" id="PTHR10916">
    <property type="entry name" value="60S RIBOSOMAL PROTEIN L35/50S RIBOSOMAL PROTEIN L29"/>
    <property type="match status" value="1"/>
</dbReference>
<keyword evidence="3 5" id="KW-0687">Ribonucleoprotein</keyword>
<dbReference type="PANTHER" id="PTHR10916:SF0">
    <property type="entry name" value="LARGE RIBOSOMAL SUBUNIT PROTEIN UL29C"/>
    <property type="match status" value="1"/>
</dbReference>
<dbReference type="AlphaFoldDB" id="A0A1H7BH93"/>
<dbReference type="NCBIfam" id="TIGR00012">
    <property type="entry name" value="L29"/>
    <property type="match status" value="1"/>
</dbReference>
<dbReference type="Proteomes" id="UP000199223">
    <property type="component" value="Unassembled WGS sequence"/>
</dbReference>
<evidence type="ECO:0000256" key="5">
    <source>
        <dbReference type="HAMAP-Rule" id="MF_00374"/>
    </source>
</evidence>
<evidence type="ECO:0000256" key="2">
    <source>
        <dbReference type="ARBA" id="ARBA00022980"/>
    </source>
</evidence>
<dbReference type="OrthoDB" id="9815192at2"/>
<dbReference type="InterPro" id="IPR001854">
    <property type="entry name" value="Ribosomal_uL29"/>
</dbReference>
<protein>
    <recommendedName>
        <fullName evidence="4 5">Large ribosomal subunit protein uL29</fullName>
    </recommendedName>
</protein>
<keyword evidence="7" id="KW-1185">Reference proteome</keyword>
<keyword evidence="2 5" id="KW-0689">Ribosomal protein</keyword>
<dbReference type="InterPro" id="IPR036049">
    <property type="entry name" value="Ribosomal_uL29_sf"/>
</dbReference>
<accession>A0A1H7BH93</accession>
<dbReference type="GO" id="GO:0003735">
    <property type="term" value="F:structural constituent of ribosome"/>
    <property type="evidence" value="ECO:0007669"/>
    <property type="project" value="InterPro"/>
</dbReference>
<gene>
    <name evidence="5" type="primary">rpmC</name>
    <name evidence="6" type="ORF">SAMN04488058_11811</name>
</gene>
<evidence type="ECO:0000256" key="4">
    <source>
        <dbReference type="ARBA" id="ARBA00035204"/>
    </source>
</evidence>
<dbReference type="Pfam" id="PF00831">
    <property type="entry name" value="Ribosomal_L29"/>
    <property type="match status" value="1"/>
</dbReference>
<dbReference type="HAMAP" id="MF_00374">
    <property type="entry name" value="Ribosomal_uL29"/>
    <property type="match status" value="1"/>
</dbReference>
<reference evidence="7" key="1">
    <citation type="submission" date="2016-10" db="EMBL/GenBank/DDBJ databases">
        <authorList>
            <person name="Varghese N."/>
            <person name="Submissions S."/>
        </authorList>
    </citation>
    <scope>NUCLEOTIDE SEQUENCE [LARGE SCALE GENOMIC DNA]</scope>
    <source>
        <strain evidence="7">CGMCC 1.10218</strain>
    </source>
</reference>
<evidence type="ECO:0000256" key="3">
    <source>
        <dbReference type="ARBA" id="ARBA00023274"/>
    </source>
</evidence>
<dbReference type="InterPro" id="IPR050063">
    <property type="entry name" value="Ribosomal_protein_uL29"/>
</dbReference>
<evidence type="ECO:0000256" key="1">
    <source>
        <dbReference type="ARBA" id="ARBA00009254"/>
    </source>
</evidence>
<dbReference type="SUPFAM" id="SSF46561">
    <property type="entry name" value="Ribosomal protein L29 (L29p)"/>
    <property type="match status" value="1"/>
</dbReference>
<dbReference type="STRING" id="856736.SAMN04488058_11811"/>
<dbReference type="GO" id="GO:0006412">
    <property type="term" value="P:translation"/>
    <property type="evidence" value="ECO:0007669"/>
    <property type="project" value="UniProtKB-UniRule"/>
</dbReference>
<dbReference type="PROSITE" id="PS00579">
    <property type="entry name" value="RIBOSOMAL_L29"/>
    <property type="match status" value="1"/>
</dbReference>
<dbReference type="EMBL" id="FNZA01000018">
    <property type="protein sequence ID" value="SEJ76949.1"/>
    <property type="molecule type" value="Genomic_DNA"/>
</dbReference>